<gene>
    <name evidence="4" type="ORF">L228DRAFT_48929</name>
</gene>
<name>A0A164ZKV4_XYLHT</name>
<dbReference type="PANTHER" id="PTHR21340:SF0">
    <property type="entry name" value="BIS(5'-NUCLEOSYL)-TETRAPHOSPHATASE [ASYMMETRICAL]"/>
    <property type="match status" value="1"/>
</dbReference>
<accession>A0A164ZKV4</accession>
<dbReference type="InterPro" id="IPR000086">
    <property type="entry name" value="NUDIX_hydrolase_dom"/>
</dbReference>
<dbReference type="Proteomes" id="UP000076632">
    <property type="component" value="Unassembled WGS sequence"/>
</dbReference>
<keyword evidence="5" id="KW-1185">Reference proteome</keyword>
<dbReference type="GO" id="GO:0006167">
    <property type="term" value="P:AMP biosynthetic process"/>
    <property type="evidence" value="ECO:0007669"/>
    <property type="project" value="TreeGrafter"/>
</dbReference>
<dbReference type="Gene3D" id="3.90.79.10">
    <property type="entry name" value="Nucleoside Triphosphate Pyrophosphohydrolase"/>
    <property type="match status" value="1"/>
</dbReference>
<dbReference type="PANTHER" id="PTHR21340">
    <property type="entry name" value="DIADENOSINE 5,5-P1,P4-TETRAPHOSPHATE PYROPHOSPHOHYDROLASE MUTT"/>
    <property type="match status" value="1"/>
</dbReference>
<keyword evidence="1" id="KW-0378">Hydrolase</keyword>
<dbReference type="RefSeq" id="XP_018184776.1">
    <property type="nucleotide sequence ID" value="XM_018336632.1"/>
</dbReference>
<evidence type="ECO:0000259" key="3">
    <source>
        <dbReference type="PROSITE" id="PS51462"/>
    </source>
</evidence>
<evidence type="ECO:0000256" key="2">
    <source>
        <dbReference type="SAM" id="MobiDB-lite"/>
    </source>
</evidence>
<dbReference type="InParanoid" id="A0A164ZKV4"/>
<proteinExistence type="predicted"/>
<evidence type="ECO:0000313" key="5">
    <source>
        <dbReference type="Proteomes" id="UP000076632"/>
    </source>
</evidence>
<dbReference type="EMBL" id="KV407467">
    <property type="protein sequence ID" value="KZF19221.1"/>
    <property type="molecule type" value="Genomic_DNA"/>
</dbReference>
<dbReference type="SUPFAM" id="SSF55811">
    <property type="entry name" value="Nudix"/>
    <property type="match status" value="1"/>
</dbReference>
<evidence type="ECO:0000256" key="1">
    <source>
        <dbReference type="ARBA" id="ARBA00022801"/>
    </source>
</evidence>
<evidence type="ECO:0000313" key="4">
    <source>
        <dbReference type="EMBL" id="KZF19221.1"/>
    </source>
</evidence>
<reference evidence="4 5" key="1">
    <citation type="journal article" date="2016" name="Fungal Biol.">
        <title>The genome of Xylona heveae provides a window into fungal endophytism.</title>
        <authorList>
            <person name="Gazis R."/>
            <person name="Kuo A."/>
            <person name="Riley R."/>
            <person name="LaButti K."/>
            <person name="Lipzen A."/>
            <person name="Lin J."/>
            <person name="Amirebrahimi M."/>
            <person name="Hesse C.N."/>
            <person name="Spatafora J.W."/>
            <person name="Henrissat B."/>
            <person name="Hainaut M."/>
            <person name="Grigoriev I.V."/>
            <person name="Hibbett D.S."/>
        </authorList>
    </citation>
    <scope>NUCLEOTIDE SEQUENCE [LARGE SCALE GENOMIC DNA]</scope>
    <source>
        <strain evidence="4 5">TC161</strain>
    </source>
</reference>
<feature type="region of interest" description="Disordered" evidence="2">
    <location>
        <begin position="142"/>
        <end position="171"/>
    </location>
</feature>
<dbReference type="InterPro" id="IPR020084">
    <property type="entry name" value="NUDIX_hydrolase_CS"/>
</dbReference>
<sequence length="221" mass="24918">MATSNYLTRQYTAEHFVESSGAILFDLSHKPRQVCLINYKPHEKDDEWLLAKGRRNVGESRLDAALREVREETGYNCSIHPVTMRTRAPQSTEAANIPDQTRLYTNICEPFMLSIRDLKNDGAGSEGVKIIWWYIATTTTAAGPAGAGDQHARGRTKLPEGRGRGDESKSKSEKDFRAEFFTYSEALAKLTFQDDRCVLARAIELVEMQQEQQEQLGGTRD</sequence>
<dbReference type="PROSITE" id="PS00893">
    <property type="entry name" value="NUDIX_BOX"/>
    <property type="match status" value="1"/>
</dbReference>
<feature type="compositionally biased region" description="Basic and acidic residues" evidence="2">
    <location>
        <begin position="157"/>
        <end position="171"/>
    </location>
</feature>
<dbReference type="OMA" id="KIIWWYI"/>
<dbReference type="InterPro" id="IPR015797">
    <property type="entry name" value="NUDIX_hydrolase-like_dom_sf"/>
</dbReference>
<dbReference type="GO" id="GO:0006754">
    <property type="term" value="P:ATP biosynthetic process"/>
    <property type="evidence" value="ECO:0007669"/>
    <property type="project" value="TreeGrafter"/>
</dbReference>
<dbReference type="PROSITE" id="PS51462">
    <property type="entry name" value="NUDIX"/>
    <property type="match status" value="1"/>
</dbReference>
<dbReference type="AlphaFoldDB" id="A0A164ZKV4"/>
<organism evidence="4 5">
    <name type="scientific">Xylona heveae (strain CBS 132557 / TC161)</name>
    <dbReference type="NCBI Taxonomy" id="1328760"/>
    <lineage>
        <taxon>Eukaryota</taxon>
        <taxon>Fungi</taxon>
        <taxon>Dikarya</taxon>
        <taxon>Ascomycota</taxon>
        <taxon>Pezizomycotina</taxon>
        <taxon>Xylonomycetes</taxon>
        <taxon>Xylonales</taxon>
        <taxon>Xylonaceae</taxon>
        <taxon>Xylona</taxon>
    </lineage>
</organism>
<dbReference type="STRING" id="1328760.A0A164ZKV4"/>
<dbReference type="OrthoDB" id="10259236at2759"/>
<dbReference type="GeneID" id="28901769"/>
<protein>
    <recommendedName>
        <fullName evidence="3">Nudix hydrolase domain-containing protein</fullName>
    </recommendedName>
</protein>
<dbReference type="Pfam" id="PF00293">
    <property type="entry name" value="NUDIX"/>
    <property type="match status" value="1"/>
</dbReference>
<dbReference type="GO" id="GO:0004081">
    <property type="term" value="F:bis(5'-nucleosyl)-tetraphosphatase (asymmetrical) activity"/>
    <property type="evidence" value="ECO:0007669"/>
    <property type="project" value="TreeGrafter"/>
</dbReference>
<dbReference type="InterPro" id="IPR051325">
    <property type="entry name" value="Nudix_hydrolase_domain"/>
</dbReference>
<feature type="domain" description="Nudix hydrolase" evidence="3">
    <location>
        <begin position="15"/>
        <end position="158"/>
    </location>
</feature>